<reference evidence="2" key="1">
    <citation type="submission" date="2020-02" db="EMBL/GenBank/DDBJ databases">
        <authorList>
            <person name="Meier V. D."/>
        </authorList>
    </citation>
    <scope>NUCLEOTIDE SEQUENCE</scope>
    <source>
        <strain evidence="2">AVDCRST_MAG60</strain>
    </source>
</reference>
<evidence type="ECO:0000313" key="2">
    <source>
        <dbReference type="EMBL" id="CAA9400225.1"/>
    </source>
</evidence>
<organism evidence="2">
    <name type="scientific">uncultured Nocardioides sp</name>
    <dbReference type="NCBI Taxonomy" id="198441"/>
    <lineage>
        <taxon>Bacteria</taxon>
        <taxon>Bacillati</taxon>
        <taxon>Actinomycetota</taxon>
        <taxon>Actinomycetes</taxon>
        <taxon>Propionibacteriales</taxon>
        <taxon>Nocardioidaceae</taxon>
        <taxon>Nocardioides</taxon>
        <taxon>environmental samples</taxon>
    </lineage>
</organism>
<protein>
    <submittedName>
        <fullName evidence="2">Uncharacterized protein</fullName>
    </submittedName>
</protein>
<dbReference type="EMBL" id="CADCUN010000219">
    <property type="protein sequence ID" value="CAA9400225.1"/>
    <property type="molecule type" value="Genomic_DNA"/>
</dbReference>
<gene>
    <name evidence="2" type="ORF">AVDCRST_MAG60-2057</name>
</gene>
<feature type="compositionally biased region" description="Basic and acidic residues" evidence="1">
    <location>
        <begin position="228"/>
        <end position="245"/>
    </location>
</feature>
<feature type="compositionally biased region" description="Basic residues" evidence="1">
    <location>
        <begin position="188"/>
        <end position="199"/>
    </location>
</feature>
<name>A0A6J4NYI7_9ACTN</name>
<feature type="compositionally biased region" description="Basic residues" evidence="1">
    <location>
        <begin position="1"/>
        <end position="12"/>
    </location>
</feature>
<feature type="non-terminal residue" evidence="2">
    <location>
        <position position="245"/>
    </location>
</feature>
<feature type="non-terminal residue" evidence="2">
    <location>
        <position position="1"/>
    </location>
</feature>
<feature type="region of interest" description="Disordered" evidence="1">
    <location>
        <begin position="1"/>
        <end position="245"/>
    </location>
</feature>
<feature type="compositionally biased region" description="Low complexity" evidence="1">
    <location>
        <begin position="210"/>
        <end position="226"/>
    </location>
</feature>
<feature type="compositionally biased region" description="Low complexity" evidence="1">
    <location>
        <begin position="144"/>
        <end position="153"/>
    </location>
</feature>
<proteinExistence type="predicted"/>
<sequence length="245" mass="24922">VQRAPGAHHGRRHADDGGRSARPVGLPAHVPDRRRGPARSRGPEQGHDLGGGSPPCDPRADGPGHGAPARRPGGPGLPPRQTGPRRPVPGSVPGADELSRGAGLGCHARGRRGGTDADPLVAGRGECCSRRRRPGGLAVGEGETGATRGRVGRVVGGGRRPPGQDGAPVGAGAHRAPPVGARLSGERHRSRAGHRRGHRPQPDQVDASQARRQLAAGGRGAGASARGDGGRFRADPSQPEKTRAV</sequence>
<feature type="compositionally biased region" description="Low complexity" evidence="1">
    <location>
        <begin position="79"/>
        <end position="94"/>
    </location>
</feature>
<accession>A0A6J4NYI7</accession>
<evidence type="ECO:0000256" key="1">
    <source>
        <dbReference type="SAM" id="MobiDB-lite"/>
    </source>
</evidence>
<dbReference type="AlphaFoldDB" id="A0A6J4NYI7"/>
<feature type="compositionally biased region" description="Basic and acidic residues" evidence="1">
    <location>
        <begin position="30"/>
        <end position="47"/>
    </location>
</feature>